<accession>A0A7G6WSA8</accession>
<gene>
    <name evidence="1" type="ORF">F1D05_01875</name>
</gene>
<sequence length="125" mass="13069">MSAGSLLPPGLRAEIRAAEGAAGAARAVPGVVRLQPGVWGLLRQFATQAWTQATGKPLPDIGGVDADLTAEQLRIDLRVVVSIFYRAADVGEAVHDAVMAAVAPMTDRPLQVRVHIVEIDLEPGG</sequence>
<evidence type="ECO:0000313" key="2">
    <source>
        <dbReference type="Proteomes" id="UP000515563"/>
    </source>
</evidence>
<proteinExistence type="predicted"/>
<reference evidence="2" key="1">
    <citation type="submission" date="2019-09" db="EMBL/GenBank/DDBJ databases">
        <title>Antimicrobial potential of Antarctic Bacteria.</title>
        <authorList>
            <person name="Benaud N."/>
            <person name="Edwards R.J."/>
            <person name="Ferrari B.C."/>
        </authorList>
    </citation>
    <scope>NUCLEOTIDE SEQUENCE [LARGE SCALE GENOMIC DNA]</scope>
    <source>
        <strain evidence="2">SPB151</strain>
    </source>
</reference>
<protein>
    <submittedName>
        <fullName evidence="1">Asp23/Gls24 family envelope stress response protein</fullName>
    </submittedName>
</protein>
<dbReference type="Proteomes" id="UP000515563">
    <property type="component" value="Chromosome"/>
</dbReference>
<dbReference type="EMBL" id="CP043661">
    <property type="protein sequence ID" value="QNE16873.1"/>
    <property type="molecule type" value="Genomic_DNA"/>
</dbReference>
<organism evidence="1 2">
    <name type="scientific">Kribbella qitaiheensis</name>
    <dbReference type="NCBI Taxonomy" id="1544730"/>
    <lineage>
        <taxon>Bacteria</taxon>
        <taxon>Bacillati</taxon>
        <taxon>Actinomycetota</taxon>
        <taxon>Actinomycetes</taxon>
        <taxon>Propionibacteriales</taxon>
        <taxon>Kribbellaceae</taxon>
        <taxon>Kribbella</taxon>
    </lineage>
</organism>
<evidence type="ECO:0000313" key="1">
    <source>
        <dbReference type="EMBL" id="QNE16873.1"/>
    </source>
</evidence>
<dbReference type="AlphaFoldDB" id="A0A7G6WSA8"/>
<reference evidence="1 2" key="2">
    <citation type="journal article" date="2020" name="Microbiol. Resour. Announc.">
        <title>Antarctic desert soil bacteria exhibit high novel natural product potential, evaluated through long-read genome sequencing and comparative genomics.</title>
        <authorList>
            <person name="Benaud N."/>
            <person name="Edwards R.J."/>
            <person name="Amos T.G."/>
            <person name="D'Agostino P.M."/>
            <person name="Gutierrez-Chavez C."/>
            <person name="Montgomery K."/>
            <person name="Nicetic I."/>
            <person name="Ferrari B.C."/>
        </authorList>
    </citation>
    <scope>NUCLEOTIDE SEQUENCE [LARGE SCALE GENOMIC DNA]</scope>
    <source>
        <strain evidence="1 2">SPB151</strain>
    </source>
</reference>
<keyword evidence="2" id="KW-1185">Reference proteome</keyword>
<dbReference type="KEGG" id="kqi:F1D05_01875"/>
<dbReference type="RefSeq" id="WP_185445648.1">
    <property type="nucleotide sequence ID" value="NZ_CP043661.1"/>
</dbReference>
<name>A0A7G6WSA8_9ACTN</name>